<reference evidence="3" key="1">
    <citation type="submission" date="2020-11" db="EMBL/GenBank/DDBJ databases">
        <authorList>
            <consortium name="DOE Joint Genome Institute"/>
            <person name="Ahrendt S."/>
            <person name="Riley R."/>
            <person name="Andreopoulos W."/>
            <person name="Labutti K."/>
            <person name="Pangilinan J."/>
            <person name="Ruiz-Duenas F.J."/>
            <person name="Barrasa J.M."/>
            <person name="Sanchez-Garcia M."/>
            <person name="Camarero S."/>
            <person name="Miyauchi S."/>
            <person name="Serrano A."/>
            <person name="Linde D."/>
            <person name="Babiker R."/>
            <person name="Drula E."/>
            <person name="Ayuso-Fernandez I."/>
            <person name="Pacheco R."/>
            <person name="Padilla G."/>
            <person name="Ferreira P."/>
            <person name="Barriuso J."/>
            <person name="Kellner H."/>
            <person name="Castanera R."/>
            <person name="Alfaro M."/>
            <person name="Ramirez L."/>
            <person name="Pisabarro A.G."/>
            <person name="Kuo A."/>
            <person name="Tritt A."/>
            <person name="Lipzen A."/>
            <person name="He G."/>
            <person name="Yan M."/>
            <person name="Ng V."/>
            <person name="Cullen D."/>
            <person name="Martin F."/>
            <person name="Rosso M.-N."/>
            <person name="Henrissat B."/>
            <person name="Hibbett D."/>
            <person name="Martinez A.T."/>
            <person name="Grigoriev I.V."/>
        </authorList>
    </citation>
    <scope>NUCLEOTIDE SEQUENCE</scope>
    <source>
        <strain evidence="3">MF-IS2</strain>
    </source>
</reference>
<dbReference type="SUPFAM" id="SSF52540">
    <property type="entry name" value="P-loop containing nucleoside triphosphate hydrolases"/>
    <property type="match status" value="1"/>
</dbReference>
<evidence type="ECO:0000313" key="3">
    <source>
        <dbReference type="EMBL" id="KAF9440487.1"/>
    </source>
</evidence>
<gene>
    <name evidence="3" type="ORF">P691DRAFT_687535</name>
</gene>
<protein>
    <recommendedName>
        <fullName evidence="2">Nephrocystin 3-like N-terminal domain-containing protein</fullName>
    </recommendedName>
</protein>
<feature type="domain" description="Nephrocystin 3-like N-terminal" evidence="2">
    <location>
        <begin position="35"/>
        <end position="172"/>
    </location>
</feature>
<dbReference type="EMBL" id="MU152490">
    <property type="protein sequence ID" value="KAF9440487.1"/>
    <property type="molecule type" value="Genomic_DNA"/>
</dbReference>
<dbReference type="AlphaFoldDB" id="A0A9P5WZA9"/>
<dbReference type="Proteomes" id="UP000807342">
    <property type="component" value="Unassembled WGS sequence"/>
</dbReference>
<dbReference type="InterPro" id="IPR056884">
    <property type="entry name" value="NPHP3-like_N"/>
</dbReference>
<evidence type="ECO:0000256" key="1">
    <source>
        <dbReference type="ARBA" id="ARBA00022737"/>
    </source>
</evidence>
<evidence type="ECO:0000259" key="2">
    <source>
        <dbReference type="Pfam" id="PF24883"/>
    </source>
</evidence>
<dbReference type="OrthoDB" id="3014077at2759"/>
<comment type="caution">
    <text evidence="3">The sequence shown here is derived from an EMBL/GenBank/DDBJ whole genome shotgun (WGS) entry which is preliminary data.</text>
</comment>
<proteinExistence type="predicted"/>
<dbReference type="Gene3D" id="3.40.50.300">
    <property type="entry name" value="P-loop containing nucleotide triphosphate hydrolases"/>
    <property type="match status" value="1"/>
</dbReference>
<dbReference type="Pfam" id="PF24883">
    <property type="entry name" value="NPHP3_N"/>
    <property type="match status" value="1"/>
</dbReference>
<organism evidence="3 4">
    <name type="scientific">Macrolepiota fuliginosa MF-IS2</name>
    <dbReference type="NCBI Taxonomy" id="1400762"/>
    <lineage>
        <taxon>Eukaryota</taxon>
        <taxon>Fungi</taxon>
        <taxon>Dikarya</taxon>
        <taxon>Basidiomycota</taxon>
        <taxon>Agaricomycotina</taxon>
        <taxon>Agaricomycetes</taxon>
        <taxon>Agaricomycetidae</taxon>
        <taxon>Agaricales</taxon>
        <taxon>Agaricineae</taxon>
        <taxon>Agaricaceae</taxon>
        <taxon>Macrolepiota</taxon>
    </lineage>
</organism>
<keyword evidence="4" id="KW-1185">Reference proteome</keyword>
<sequence>MREAEFNSPPRGSPSQCCPGTYRGVINSIRTFTHSERYGLVWVHGQAAVGKSVSLQTLAKELQGDLAATFFFPKLGMCESRRVLLTIAHQLAMHYPPYCSYLYECMQIDPAFLNKTSEMLFETLFTTPTLHNLFSIHPDRHYVIIIDGLDSQDEKEQPNLLDLVHRFFRDHPTSPFMWI</sequence>
<accession>A0A9P5WZA9</accession>
<name>A0A9P5WZA9_9AGAR</name>
<keyword evidence="1" id="KW-0677">Repeat</keyword>
<dbReference type="InterPro" id="IPR027417">
    <property type="entry name" value="P-loop_NTPase"/>
</dbReference>
<feature type="non-terminal residue" evidence="3">
    <location>
        <position position="179"/>
    </location>
</feature>
<evidence type="ECO:0000313" key="4">
    <source>
        <dbReference type="Proteomes" id="UP000807342"/>
    </source>
</evidence>